<organism evidence="1 2">
    <name type="scientific">Striga hermonthica</name>
    <name type="common">Purple witchweed</name>
    <name type="synonym">Buchnera hermonthica</name>
    <dbReference type="NCBI Taxonomy" id="68872"/>
    <lineage>
        <taxon>Eukaryota</taxon>
        <taxon>Viridiplantae</taxon>
        <taxon>Streptophyta</taxon>
        <taxon>Embryophyta</taxon>
        <taxon>Tracheophyta</taxon>
        <taxon>Spermatophyta</taxon>
        <taxon>Magnoliopsida</taxon>
        <taxon>eudicotyledons</taxon>
        <taxon>Gunneridae</taxon>
        <taxon>Pentapetalae</taxon>
        <taxon>asterids</taxon>
        <taxon>lamiids</taxon>
        <taxon>Lamiales</taxon>
        <taxon>Orobanchaceae</taxon>
        <taxon>Buchnereae</taxon>
        <taxon>Striga</taxon>
    </lineage>
</organism>
<dbReference type="EMBL" id="CACSLK010012206">
    <property type="protein sequence ID" value="CAA0814758.1"/>
    <property type="molecule type" value="Genomic_DNA"/>
</dbReference>
<protein>
    <submittedName>
        <fullName evidence="1">Uncharacterized protein</fullName>
    </submittedName>
</protein>
<dbReference type="AlphaFoldDB" id="A0A9N7MSC2"/>
<evidence type="ECO:0000313" key="2">
    <source>
        <dbReference type="Proteomes" id="UP001153555"/>
    </source>
</evidence>
<reference evidence="1" key="1">
    <citation type="submission" date="2019-12" db="EMBL/GenBank/DDBJ databases">
        <authorList>
            <person name="Scholes J."/>
        </authorList>
    </citation>
    <scope>NUCLEOTIDE SEQUENCE</scope>
</reference>
<accession>A0A9N7MSC2</accession>
<feature type="non-terminal residue" evidence="1">
    <location>
        <position position="55"/>
    </location>
</feature>
<proteinExistence type="predicted"/>
<comment type="caution">
    <text evidence="1">The sequence shown here is derived from an EMBL/GenBank/DDBJ whole genome shotgun (WGS) entry which is preliminary data.</text>
</comment>
<sequence length="55" mass="6026">RRAAINAAINLHHRLLPCCPSVKSLIVTRSSPSTTSEPSVSRRAPLCTLDDLPRF</sequence>
<keyword evidence="2" id="KW-1185">Reference proteome</keyword>
<name>A0A9N7MSC2_STRHE</name>
<evidence type="ECO:0000313" key="1">
    <source>
        <dbReference type="EMBL" id="CAA0814758.1"/>
    </source>
</evidence>
<feature type="non-terminal residue" evidence="1">
    <location>
        <position position="1"/>
    </location>
</feature>
<gene>
    <name evidence="1" type="ORF">SHERM_15025</name>
</gene>
<dbReference type="Proteomes" id="UP001153555">
    <property type="component" value="Unassembled WGS sequence"/>
</dbReference>